<dbReference type="InterPro" id="IPR046848">
    <property type="entry name" value="E_motif"/>
</dbReference>
<evidence type="ECO:0000313" key="8">
    <source>
        <dbReference type="Proteomes" id="UP000653305"/>
    </source>
</evidence>
<organism evidence="7 8">
    <name type="scientific">Phtheirospermum japonicum</name>
    <dbReference type="NCBI Taxonomy" id="374723"/>
    <lineage>
        <taxon>Eukaryota</taxon>
        <taxon>Viridiplantae</taxon>
        <taxon>Streptophyta</taxon>
        <taxon>Embryophyta</taxon>
        <taxon>Tracheophyta</taxon>
        <taxon>Spermatophyta</taxon>
        <taxon>Magnoliopsida</taxon>
        <taxon>eudicotyledons</taxon>
        <taxon>Gunneridae</taxon>
        <taxon>Pentapetalae</taxon>
        <taxon>asterids</taxon>
        <taxon>lamiids</taxon>
        <taxon>Lamiales</taxon>
        <taxon>Orobanchaceae</taxon>
        <taxon>Orobanchaceae incertae sedis</taxon>
        <taxon>Phtheirospermum</taxon>
    </lineage>
</organism>
<dbReference type="Pfam" id="PF01535">
    <property type="entry name" value="PPR"/>
    <property type="match status" value="5"/>
</dbReference>
<dbReference type="PANTHER" id="PTHR47926:SF452">
    <property type="entry name" value="PENTATRICOPEPTIDE REPEAT-CONTAINING PROTEIN"/>
    <property type="match status" value="1"/>
</dbReference>
<dbReference type="NCBIfam" id="TIGR00756">
    <property type="entry name" value="PPR"/>
    <property type="match status" value="4"/>
</dbReference>
<feature type="repeat" description="PPR" evidence="4">
    <location>
        <begin position="193"/>
        <end position="227"/>
    </location>
</feature>
<reference evidence="7" key="1">
    <citation type="submission" date="2020-07" db="EMBL/GenBank/DDBJ databases">
        <title>Ethylene signaling mediates host invasion by parasitic plants.</title>
        <authorList>
            <person name="Yoshida S."/>
        </authorList>
    </citation>
    <scope>NUCLEOTIDE SEQUENCE</scope>
    <source>
        <strain evidence="7">Okayama</strain>
    </source>
</reference>
<evidence type="ECO:0000256" key="4">
    <source>
        <dbReference type="PROSITE-ProRule" id="PRU00708"/>
    </source>
</evidence>
<dbReference type="InterPro" id="IPR046960">
    <property type="entry name" value="PPR_At4g14850-like_plant"/>
</dbReference>
<dbReference type="FunFam" id="1.25.40.10:FF:000196">
    <property type="entry name" value="Pentatricopeptide repeat-containing protein At4g14850"/>
    <property type="match status" value="1"/>
</dbReference>
<sequence length="779" mass="87984">MAKALLNFHLHIEPTTSQYPISPEKTKASRKPQNHEPRIKHHNSSSSTTFIYKRKIQKFKDSISSVKRLLSYVNSGSLEPALQLFETMTKPNTFVWNVLIRGLVDSGMFEEAIEFYYRMQIEGIKADNFTFPFIIKACSGVFRLKEGQNVHSTIIKLGFDVDIYICNALIMMYAKGGCIEDAEKIFGCMSVRDLVSWNSMISGYVSSGDGLSSLIFLQKMQKSGLKPDRFSYISALGACALERYLLTGKEIFCQVLRNRLELDSMIQSSVIDMFGKCGEVDYAENFFNGMAKKNIVVWNAMIGAYTLNDKSLESFAYLLQGKAIHGHAIRKGYLRHLVLETALVDMYGKCRSLKLAECVFFRMKEKNLVSWNAMISAYVQNLKNIKAIVTFRNLQSGPCVPDEMTFTSVLAAYAEIALPNEGKQIHCHITKSGYSLGTFVSNVLIHMYAKCGDLESARKVFNRMLFKDVVSWNTIIMGYAIHGLGSYCLNLFGDMINEGYKPNESTFVSILSACSISGFVDQGWKYFDLMKSDYGLDPGIEHYGCMLDLLGREGNLDGAKSFIEKMPLKPTARIWGSLLVASRHHKNIEIAEMAATKIFSLDNDNNYNNIGCYVLLSNMYAEFGRWDDVERVRSLMKKRGLVKTTGFSMVECNGKAYKFSNYDKLQKESNVIYNVLDILSRKIGEDGYSCGVTKFRPSDFMKTRFSSPMCHSVRLAICFGLIGTSVGEPVVIRKNVRICEDCHSAAKRVSRVTEREIVVGDSKMYHRFKDGQCSCGDYW</sequence>
<dbReference type="FunFam" id="1.25.40.10:FF:000682">
    <property type="entry name" value="Pentatricopeptide repeat-containing protein At3g16610"/>
    <property type="match status" value="1"/>
</dbReference>
<evidence type="ECO:0000256" key="5">
    <source>
        <dbReference type="SAM" id="MobiDB-lite"/>
    </source>
</evidence>
<proteinExistence type="inferred from homology"/>
<dbReference type="InterPro" id="IPR032867">
    <property type="entry name" value="DYW_dom"/>
</dbReference>
<feature type="repeat" description="PPR" evidence="4">
    <location>
        <begin position="468"/>
        <end position="502"/>
    </location>
</feature>
<dbReference type="Pfam" id="PF20431">
    <property type="entry name" value="E_motif"/>
    <property type="match status" value="1"/>
</dbReference>
<dbReference type="PROSITE" id="PS51375">
    <property type="entry name" value="PPR"/>
    <property type="match status" value="6"/>
</dbReference>
<dbReference type="Pfam" id="PF14432">
    <property type="entry name" value="DYW_deaminase"/>
    <property type="match status" value="1"/>
</dbReference>
<dbReference type="InterPro" id="IPR002885">
    <property type="entry name" value="PPR_rpt"/>
</dbReference>
<dbReference type="OrthoDB" id="185373at2759"/>
<protein>
    <submittedName>
        <fullName evidence="7">Pentatricopeptide repeat-containing protein at4g35130 chloroplastic</fullName>
    </submittedName>
</protein>
<evidence type="ECO:0000259" key="6">
    <source>
        <dbReference type="Pfam" id="PF14432"/>
    </source>
</evidence>
<feature type="repeat" description="PPR" evidence="4">
    <location>
        <begin position="609"/>
        <end position="643"/>
    </location>
</feature>
<name>A0A830BZ27_9LAMI</name>
<keyword evidence="2" id="KW-0677">Repeat</keyword>
<dbReference type="GO" id="GO:0008270">
    <property type="term" value="F:zinc ion binding"/>
    <property type="evidence" value="ECO:0007669"/>
    <property type="project" value="InterPro"/>
</dbReference>
<comment type="caution">
    <text evidence="7">The sequence shown here is derived from an EMBL/GenBank/DDBJ whole genome shotgun (WGS) entry which is preliminary data.</text>
</comment>
<accession>A0A830BZ27</accession>
<dbReference type="EMBL" id="BMAC01000178">
    <property type="protein sequence ID" value="GFP89073.1"/>
    <property type="molecule type" value="Genomic_DNA"/>
</dbReference>
<feature type="compositionally biased region" description="Basic residues" evidence="5">
    <location>
        <begin position="28"/>
        <end position="43"/>
    </location>
</feature>
<feature type="repeat" description="PPR" evidence="4">
    <location>
        <begin position="92"/>
        <end position="126"/>
    </location>
</feature>
<evidence type="ECO:0000256" key="1">
    <source>
        <dbReference type="ARBA" id="ARBA00006643"/>
    </source>
</evidence>
<feature type="domain" description="DYW" evidence="6">
    <location>
        <begin position="709"/>
        <end position="779"/>
    </location>
</feature>
<dbReference type="GO" id="GO:0003723">
    <property type="term" value="F:RNA binding"/>
    <property type="evidence" value="ECO:0007669"/>
    <property type="project" value="InterPro"/>
</dbReference>
<dbReference type="FunFam" id="1.25.40.10:FF:000090">
    <property type="entry name" value="Pentatricopeptide repeat-containing protein, chloroplastic"/>
    <property type="match status" value="1"/>
</dbReference>
<dbReference type="Pfam" id="PF13041">
    <property type="entry name" value="PPR_2"/>
    <property type="match status" value="3"/>
</dbReference>
<feature type="region of interest" description="Disordered" evidence="5">
    <location>
        <begin position="17"/>
        <end position="44"/>
    </location>
</feature>
<feature type="repeat" description="PPR" evidence="4">
    <location>
        <begin position="263"/>
        <end position="297"/>
    </location>
</feature>
<keyword evidence="8" id="KW-1185">Reference proteome</keyword>
<dbReference type="Gene3D" id="1.25.40.10">
    <property type="entry name" value="Tetratricopeptide repeat domain"/>
    <property type="match status" value="6"/>
</dbReference>
<dbReference type="Proteomes" id="UP000653305">
    <property type="component" value="Unassembled WGS sequence"/>
</dbReference>
<comment type="similarity">
    <text evidence="3">Belongs to the PPR family. PCMP-E subfamily.</text>
</comment>
<dbReference type="InterPro" id="IPR011990">
    <property type="entry name" value="TPR-like_helical_dom_sf"/>
</dbReference>
<feature type="repeat" description="PPR" evidence="4">
    <location>
        <begin position="437"/>
        <end position="467"/>
    </location>
</feature>
<comment type="similarity">
    <text evidence="1">Belongs to the PPR family. PCMP-H subfamily.</text>
</comment>
<evidence type="ECO:0000256" key="2">
    <source>
        <dbReference type="ARBA" id="ARBA00022737"/>
    </source>
</evidence>
<dbReference type="AlphaFoldDB" id="A0A830BZ27"/>
<dbReference type="GO" id="GO:0009451">
    <property type="term" value="P:RNA modification"/>
    <property type="evidence" value="ECO:0007669"/>
    <property type="project" value="InterPro"/>
</dbReference>
<evidence type="ECO:0000313" key="7">
    <source>
        <dbReference type="EMBL" id="GFP89073.1"/>
    </source>
</evidence>
<gene>
    <name evidence="7" type="ORF">PHJA_001051000</name>
</gene>
<dbReference type="PANTHER" id="PTHR47926">
    <property type="entry name" value="PENTATRICOPEPTIDE REPEAT-CONTAINING PROTEIN"/>
    <property type="match status" value="1"/>
</dbReference>
<evidence type="ECO:0000256" key="3">
    <source>
        <dbReference type="ARBA" id="ARBA00061659"/>
    </source>
</evidence>